<reference evidence="3" key="1">
    <citation type="journal article" date="2012" name="PLoS ONE">
        <title>Gene sets for utilization of primary and secondary nutrition supplies in the distal gut of endangered iberian lynx.</title>
        <authorList>
            <person name="Alcaide M."/>
            <person name="Messina E."/>
            <person name="Richter M."/>
            <person name="Bargiela R."/>
            <person name="Peplies J."/>
            <person name="Huws S.A."/>
            <person name="Newbold C.J."/>
            <person name="Golyshin P.N."/>
            <person name="Simon M.A."/>
            <person name="Lopez G."/>
            <person name="Yakimov M.M."/>
            <person name="Ferrer M."/>
        </authorList>
    </citation>
    <scope>NUCLEOTIDE SEQUENCE</scope>
</reference>
<name>J9GVZ4_9ZZZZ</name>
<dbReference type="InterPro" id="IPR011604">
    <property type="entry name" value="PDDEXK-like_dom_sf"/>
</dbReference>
<sequence>MESFLKLVATDLYQRTGGDLGRTAVVFPNKRASLFFNEYLAQLSDTPLWSPAYVSISELFRHLSPWQVGDPVKLVCQLYRIFREETRSTETLDDFYFWGEMLISDFDDADKNLVDTDKLFSNLQELRVLMDDYTFLEAEQEEAIRQFFEHFSIEKRTALKERFISLWDALGPIYTRFRQTLAEQNLAYEGMLYRQVVEHLEVEALPYDRYVFVGFNVLNKVEHTLFSRLQEAGKALFYWDYDRFYLNVPEAGHSREKGAQGETHGLHEAGEFIRRNLRDFPQSLPPSAFDQLGQPKQVEYIASSTENAQARYLPQWIRENLTTPEKETAVVLCNEALLQPVLHSLPEEVKHINITMGFPLSQTPVYSFLNALIDLHTHGFQPQTGRYTFQQVVTLLKHPYTRQLSAKTEPLEQELTQNNRFYPLPSDLCRDAFLEKLFTPVAHNRALASRLADVLQEVAALYRENAETGATAPPNVPHPKASESPANPRSPQTLENDAFNQLYRESLFKAYTTVNRFRTLIEEGELDVQPETFRRLLVKVLTATNIPFHGEPAIGLQVMGVLETRNLDFRHLVLLSVNEGQLPQAAGDSSFIPYNLRKAFGMTTLEHKISVYAYYFYRLLQRAEKVTLLYNTSSEGLNRGEWSRFLLQFLIEWPHPIARHFLETGQSPRGTAPITVPKTPAVMKRLQSLYDLRVNPRARFSPSALNTYLDCPLKFYFKYVARLTMPDEVSAEIDSAHFGSIFHRAAENIYKDFCSRHPVIEKERIEELLRNEVKLNDYVDAAFKELFFNVPQDEKPEYNGLQLINAAVIVRYLKQLLQNDLRYAPFTFVGSEQEVAEAIDIQTPKGVIHSRIGGIIDRLDRKDGTLRIVDYKTGGKADTPPNVESLFIPDKKRSNYIFQTFLYAAILCRQEPACRVAPALLYIHQAAKDDYSPVIQLGEPRKAKEAVEDFSRYEPEFRERLQALLEEIFHPDINFNQTEVPEKCTYCDYRKLCRK</sequence>
<dbReference type="AlphaFoldDB" id="J9GVZ4"/>
<feature type="domain" description="PD-(D/E)XK endonuclease-like" evidence="2">
    <location>
        <begin position="699"/>
        <end position="994"/>
    </location>
</feature>
<protein>
    <recommendedName>
        <fullName evidence="2">PD-(D/E)XK endonuclease-like domain-containing protein</fullName>
    </recommendedName>
</protein>
<evidence type="ECO:0000256" key="1">
    <source>
        <dbReference type="SAM" id="MobiDB-lite"/>
    </source>
</evidence>
<dbReference type="InterPro" id="IPR011335">
    <property type="entry name" value="Restrct_endonuc-II-like"/>
</dbReference>
<comment type="caution">
    <text evidence="3">The sequence shown here is derived from an EMBL/GenBank/DDBJ whole genome shotgun (WGS) entry which is preliminary data.</text>
</comment>
<dbReference type="InterPro" id="IPR027417">
    <property type="entry name" value="P-loop_NTPase"/>
</dbReference>
<dbReference type="InterPro" id="IPR038726">
    <property type="entry name" value="PDDEXK_AddAB-type"/>
</dbReference>
<dbReference type="Pfam" id="PF12705">
    <property type="entry name" value="PDDEXK_1"/>
    <property type="match status" value="1"/>
</dbReference>
<dbReference type="SUPFAM" id="SSF52540">
    <property type="entry name" value="P-loop containing nucleoside triphosphate hydrolases"/>
    <property type="match status" value="1"/>
</dbReference>
<dbReference type="Gene3D" id="3.90.320.10">
    <property type="match status" value="1"/>
</dbReference>
<evidence type="ECO:0000313" key="3">
    <source>
        <dbReference type="EMBL" id="EJX07103.1"/>
    </source>
</evidence>
<organism evidence="3">
    <name type="scientific">gut metagenome</name>
    <dbReference type="NCBI Taxonomy" id="749906"/>
    <lineage>
        <taxon>unclassified sequences</taxon>
        <taxon>metagenomes</taxon>
        <taxon>organismal metagenomes</taxon>
    </lineage>
</organism>
<gene>
    <name evidence="3" type="ORF">EVA_04791</name>
</gene>
<proteinExistence type="predicted"/>
<evidence type="ECO:0000259" key="2">
    <source>
        <dbReference type="Pfam" id="PF12705"/>
    </source>
</evidence>
<dbReference type="EMBL" id="AMCI01000973">
    <property type="protein sequence ID" value="EJX07103.1"/>
    <property type="molecule type" value="Genomic_DNA"/>
</dbReference>
<feature type="compositionally biased region" description="Polar residues" evidence="1">
    <location>
        <begin position="484"/>
        <end position="494"/>
    </location>
</feature>
<accession>J9GVZ4</accession>
<feature type="region of interest" description="Disordered" evidence="1">
    <location>
        <begin position="467"/>
        <end position="494"/>
    </location>
</feature>
<dbReference type="SUPFAM" id="SSF52980">
    <property type="entry name" value="Restriction endonuclease-like"/>
    <property type="match status" value="1"/>
</dbReference>